<feature type="non-terminal residue" evidence="2">
    <location>
        <position position="1"/>
    </location>
</feature>
<sequence>RDAYLAAVRDSFIEPEGDFRMYQAPPPGYWHTYHGVQHRQRPGIPLEIDSQIPTSGENDNQAVGAGYSDYNVRTTSHRSSYADSEASGVSGTTPTTE</sequence>
<dbReference type="AlphaFoldDB" id="A0A0B7C250"/>
<proteinExistence type="predicted"/>
<feature type="non-terminal residue" evidence="2">
    <location>
        <position position="97"/>
    </location>
</feature>
<feature type="region of interest" description="Disordered" evidence="1">
    <location>
        <begin position="51"/>
        <end position="97"/>
    </location>
</feature>
<organism evidence="2">
    <name type="scientific">Arion vulgaris</name>
    <dbReference type="NCBI Taxonomy" id="1028688"/>
    <lineage>
        <taxon>Eukaryota</taxon>
        <taxon>Metazoa</taxon>
        <taxon>Spiralia</taxon>
        <taxon>Lophotrochozoa</taxon>
        <taxon>Mollusca</taxon>
        <taxon>Gastropoda</taxon>
        <taxon>Heterobranchia</taxon>
        <taxon>Euthyneura</taxon>
        <taxon>Panpulmonata</taxon>
        <taxon>Eupulmonata</taxon>
        <taxon>Stylommatophora</taxon>
        <taxon>Helicina</taxon>
        <taxon>Arionoidea</taxon>
        <taxon>Arionidae</taxon>
        <taxon>Arion</taxon>
    </lineage>
</organism>
<reference evidence="2" key="1">
    <citation type="submission" date="2014-12" db="EMBL/GenBank/DDBJ databases">
        <title>Insight into the proteome of Arion vulgaris.</title>
        <authorList>
            <person name="Aradska J."/>
            <person name="Bulat T."/>
            <person name="Smidak R."/>
            <person name="Sarate P."/>
            <person name="Gangsoo J."/>
            <person name="Sialana F."/>
            <person name="Bilban M."/>
            <person name="Lubec G."/>
        </authorList>
    </citation>
    <scope>NUCLEOTIDE SEQUENCE</scope>
    <source>
        <tissue evidence="2">Skin</tissue>
    </source>
</reference>
<evidence type="ECO:0000313" key="2">
    <source>
        <dbReference type="EMBL" id="CEK98485.1"/>
    </source>
</evidence>
<gene>
    <name evidence="2" type="primary">ORF218831</name>
</gene>
<accession>A0A0B7C250</accession>
<evidence type="ECO:0000256" key="1">
    <source>
        <dbReference type="SAM" id="MobiDB-lite"/>
    </source>
</evidence>
<name>A0A0B7C250_9EUPU</name>
<feature type="compositionally biased region" description="Polar residues" evidence="1">
    <location>
        <begin position="51"/>
        <end position="61"/>
    </location>
</feature>
<dbReference type="EMBL" id="HACG01051614">
    <property type="protein sequence ID" value="CEK98485.1"/>
    <property type="molecule type" value="Transcribed_RNA"/>
</dbReference>
<feature type="compositionally biased region" description="Polar residues" evidence="1">
    <location>
        <begin position="71"/>
        <end position="97"/>
    </location>
</feature>
<protein>
    <submittedName>
        <fullName evidence="2">Uncharacterized protein</fullName>
    </submittedName>
</protein>